<dbReference type="GO" id="GO:0005737">
    <property type="term" value="C:cytoplasm"/>
    <property type="evidence" value="ECO:0007669"/>
    <property type="project" value="UniProtKB-SubCell"/>
</dbReference>
<dbReference type="Pfam" id="PF01351">
    <property type="entry name" value="RNase_HII"/>
    <property type="match status" value="1"/>
</dbReference>
<dbReference type="AlphaFoldDB" id="A0A6C0AXR6"/>
<keyword evidence="9" id="KW-0540">Nuclease</keyword>
<evidence type="ECO:0000256" key="13">
    <source>
        <dbReference type="ARBA" id="ARBA00023211"/>
    </source>
</evidence>
<comment type="catalytic activity">
    <reaction evidence="1">
        <text>Endonucleolytic cleavage to 5'-phosphomonoester.</text>
        <dbReference type="EC" id="3.1.26.4"/>
    </reaction>
</comment>
<comment type="cofactor">
    <cofactor evidence="3">
        <name>Mg(2+)</name>
        <dbReference type="ChEBI" id="CHEBI:18420"/>
    </cofactor>
</comment>
<evidence type="ECO:0000256" key="7">
    <source>
        <dbReference type="ARBA" id="ARBA00019179"/>
    </source>
</evidence>
<name>A0A6C0AXR6_9ZZZZ</name>
<dbReference type="SUPFAM" id="SSF53098">
    <property type="entry name" value="Ribonuclease H-like"/>
    <property type="match status" value="1"/>
</dbReference>
<dbReference type="PROSITE" id="PS51975">
    <property type="entry name" value="RNASE_H_2"/>
    <property type="match status" value="1"/>
</dbReference>
<evidence type="ECO:0000256" key="2">
    <source>
        <dbReference type="ARBA" id="ARBA00001936"/>
    </source>
</evidence>
<reference evidence="15" key="1">
    <citation type="journal article" date="2020" name="Nature">
        <title>Giant virus diversity and host interactions through global metagenomics.</title>
        <authorList>
            <person name="Schulz F."/>
            <person name="Roux S."/>
            <person name="Paez-Espino D."/>
            <person name="Jungbluth S."/>
            <person name="Walsh D.A."/>
            <person name="Denef V.J."/>
            <person name="McMahon K.D."/>
            <person name="Konstantinidis K.T."/>
            <person name="Eloe-Fadrosh E.A."/>
            <person name="Kyrpides N.C."/>
            <person name="Woyke T."/>
        </authorList>
    </citation>
    <scope>NUCLEOTIDE SEQUENCE</scope>
    <source>
        <strain evidence="15">GVMAG-S-ERX556022-25</strain>
    </source>
</reference>
<sequence length="226" mass="26116">MTLERCYNENPNIIEIGIDEVGRGPMFGRVYCAAVILPKDNSFKHELMKDSKRFHSKKKLEETAEYIKNNCLKYSIAFQDEKIIDKHNIKNATHMAMHKAIKEIIDYTKNNLILVDGRDFKILTYLDNIENIIKEVSQVCIEGGDNKYTAIAAASILAKVERDNYIYDICKKYPKLDEYYDLSKNKGYGTAKHIDGIRKYGISQWHRKSFGICKESTVNSIDNIDK</sequence>
<evidence type="ECO:0000313" key="15">
    <source>
        <dbReference type="EMBL" id="QHS84558.1"/>
    </source>
</evidence>
<evidence type="ECO:0000256" key="1">
    <source>
        <dbReference type="ARBA" id="ARBA00000077"/>
    </source>
</evidence>
<dbReference type="GO" id="GO:0004523">
    <property type="term" value="F:RNA-DNA hybrid ribonuclease activity"/>
    <property type="evidence" value="ECO:0007669"/>
    <property type="project" value="UniProtKB-EC"/>
</dbReference>
<comment type="similarity">
    <text evidence="5">Belongs to the RNase HII family.</text>
</comment>
<evidence type="ECO:0000256" key="10">
    <source>
        <dbReference type="ARBA" id="ARBA00022723"/>
    </source>
</evidence>
<dbReference type="GO" id="GO:0006298">
    <property type="term" value="P:mismatch repair"/>
    <property type="evidence" value="ECO:0007669"/>
    <property type="project" value="TreeGrafter"/>
</dbReference>
<dbReference type="Gene3D" id="3.30.420.10">
    <property type="entry name" value="Ribonuclease H-like superfamily/Ribonuclease H"/>
    <property type="match status" value="1"/>
</dbReference>
<evidence type="ECO:0000256" key="3">
    <source>
        <dbReference type="ARBA" id="ARBA00001946"/>
    </source>
</evidence>
<comment type="cofactor">
    <cofactor evidence="2">
        <name>Mn(2+)</name>
        <dbReference type="ChEBI" id="CHEBI:29035"/>
    </cofactor>
</comment>
<keyword evidence="11" id="KW-0255">Endonuclease</keyword>
<evidence type="ECO:0000256" key="6">
    <source>
        <dbReference type="ARBA" id="ARBA00012180"/>
    </source>
</evidence>
<dbReference type="InterPro" id="IPR012337">
    <property type="entry name" value="RNaseH-like_sf"/>
</dbReference>
<keyword evidence="10" id="KW-0479">Metal-binding</keyword>
<evidence type="ECO:0000256" key="8">
    <source>
        <dbReference type="ARBA" id="ARBA00022490"/>
    </source>
</evidence>
<dbReference type="GO" id="GO:0043137">
    <property type="term" value="P:DNA replication, removal of RNA primer"/>
    <property type="evidence" value="ECO:0007669"/>
    <property type="project" value="TreeGrafter"/>
</dbReference>
<evidence type="ECO:0000256" key="11">
    <source>
        <dbReference type="ARBA" id="ARBA00022759"/>
    </source>
</evidence>
<evidence type="ECO:0000256" key="12">
    <source>
        <dbReference type="ARBA" id="ARBA00022801"/>
    </source>
</evidence>
<dbReference type="EC" id="3.1.26.4" evidence="6"/>
<dbReference type="CDD" id="cd07182">
    <property type="entry name" value="RNase_HII_bacteria_HII_like"/>
    <property type="match status" value="1"/>
</dbReference>
<evidence type="ECO:0000259" key="14">
    <source>
        <dbReference type="PROSITE" id="PS51975"/>
    </source>
</evidence>
<feature type="domain" description="RNase H type-2" evidence="14">
    <location>
        <begin position="13"/>
        <end position="222"/>
    </location>
</feature>
<dbReference type="GO" id="GO:0046872">
    <property type="term" value="F:metal ion binding"/>
    <property type="evidence" value="ECO:0007669"/>
    <property type="project" value="UniProtKB-KW"/>
</dbReference>
<keyword evidence="13" id="KW-0464">Manganese</keyword>
<comment type="subcellular location">
    <subcellularLocation>
        <location evidence="4">Cytoplasm</location>
    </subcellularLocation>
</comment>
<dbReference type="EMBL" id="MN738809">
    <property type="protein sequence ID" value="QHS84558.1"/>
    <property type="molecule type" value="Genomic_DNA"/>
</dbReference>
<evidence type="ECO:0000256" key="5">
    <source>
        <dbReference type="ARBA" id="ARBA00007383"/>
    </source>
</evidence>
<dbReference type="InterPro" id="IPR024567">
    <property type="entry name" value="RNase_HII/HIII_dom"/>
</dbReference>
<organism evidence="15">
    <name type="scientific">viral metagenome</name>
    <dbReference type="NCBI Taxonomy" id="1070528"/>
    <lineage>
        <taxon>unclassified sequences</taxon>
        <taxon>metagenomes</taxon>
        <taxon>organismal metagenomes</taxon>
    </lineage>
</organism>
<dbReference type="InterPro" id="IPR022898">
    <property type="entry name" value="RNase_HII"/>
</dbReference>
<dbReference type="PANTHER" id="PTHR10954">
    <property type="entry name" value="RIBONUCLEASE H2 SUBUNIT A"/>
    <property type="match status" value="1"/>
</dbReference>
<dbReference type="InterPro" id="IPR036397">
    <property type="entry name" value="RNaseH_sf"/>
</dbReference>
<accession>A0A6C0AXR6</accession>
<evidence type="ECO:0000256" key="4">
    <source>
        <dbReference type="ARBA" id="ARBA00004496"/>
    </source>
</evidence>
<dbReference type="NCBIfam" id="NF000595">
    <property type="entry name" value="PRK00015.1-3"/>
    <property type="match status" value="1"/>
</dbReference>
<evidence type="ECO:0000256" key="9">
    <source>
        <dbReference type="ARBA" id="ARBA00022722"/>
    </source>
</evidence>
<keyword evidence="8" id="KW-0963">Cytoplasm</keyword>
<dbReference type="GO" id="GO:0032299">
    <property type="term" value="C:ribonuclease H2 complex"/>
    <property type="evidence" value="ECO:0007669"/>
    <property type="project" value="TreeGrafter"/>
</dbReference>
<dbReference type="GO" id="GO:0003723">
    <property type="term" value="F:RNA binding"/>
    <property type="evidence" value="ECO:0007669"/>
    <property type="project" value="InterPro"/>
</dbReference>
<dbReference type="InterPro" id="IPR001352">
    <property type="entry name" value="RNase_HII/HIII"/>
</dbReference>
<protein>
    <recommendedName>
        <fullName evidence="7">Ribonuclease HII</fullName>
        <ecNumber evidence="6">3.1.26.4</ecNumber>
    </recommendedName>
</protein>
<proteinExistence type="inferred from homology"/>
<dbReference type="PANTHER" id="PTHR10954:SF18">
    <property type="entry name" value="RIBONUCLEASE HII"/>
    <property type="match status" value="1"/>
</dbReference>
<keyword evidence="12" id="KW-0378">Hydrolase</keyword>